<accession>A0A0D3JZR9</accession>
<dbReference type="KEGG" id="ehx:EMIHUDRAFT_357983"/>
<dbReference type="STRING" id="2903.R1F706"/>
<dbReference type="KEGG" id="ehx:EMIHUDRAFT_365968"/>
<dbReference type="InterPro" id="IPR016135">
    <property type="entry name" value="UBQ-conjugating_enzyme/RWD"/>
</dbReference>
<dbReference type="eggNOG" id="KOG0894">
    <property type="taxonomic scope" value="Eukaryota"/>
</dbReference>
<evidence type="ECO:0000256" key="1">
    <source>
        <dbReference type="ARBA" id="ARBA00004586"/>
    </source>
</evidence>
<evidence type="ECO:0000313" key="12">
    <source>
        <dbReference type="EnsemblProtists" id="EOD29004"/>
    </source>
</evidence>
<evidence type="ECO:0000256" key="10">
    <source>
        <dbReference type="ARBA" id="ARBA00023136"/>
    </source>
</evidence>
<dbReference type="InterPro" id="IPR000608">
    <property type="entry name" value="UBC"/>
</dbReference>
<dbReference type="HOGENOM" id="CLU_041481_1_3_1"/>
<organism evidence="12 13">
    <name type="scientific">Emiliania huxleyi (strain CCMP1516)</name>
    <dbReference type="NCBI Taxonomy" id="280463"/>
    <lineage>
        <taxon>Eukaryota</taxon>
        <taxon>Haptista</taxon>
        <taxon>Haptophyta</taxon>
        <taxon>Prymnesiophyceae</taxon>
        <taxon>Isochrysidales</taxon>
        <taxon>Noelaerhabdaceae</taxon>
        <taxon>Emiliania</taxon>
    </lineage>
</organism>
<comment type="subcellular location">
    <subcellularLocation>
        <location evidence="1">Endoplasmic reticulum membrane</location>
    </subcellularLocation>
</comment>
<keyword evidence="10" id="KW-0472">Membrane</keyword>
<dbReference type="InterPro" id="IPR050113">
    <property type="entry name" value="Ub_conjugating_enzyme"/>
</dbReference>
<dbReference type="GO" id="GO:0061631">
    <property type="term" value="F:ubiquitin conjugating enzyme activity"/>
    <property type="evidence" value="ECO:0007669"/>
    <property type="project" value="UniProtKB-EC"/>
</dbReference>
<dbReference type="GeneID" id="17274602"/>
<keyword evidence="13" id="KW-1185">Reference proteome</keyword>
<keyword evidence="7" id="KW-0256">Endoplasmic reticulum</keyword>
<dbReference type="SMART" id="SM00212">
    <property type="entry name" value="UBCc"/>
    <property type="match status" value="1"/>
</dbReference>
<keyword evidence="3" id="KW-0808">Transferase</keyword>
<dbReference type="PROSITE" id="PS50127">
    <property type="entry name" value="UBC_2"/>
    <property type="match status" value="1"/>
</dbReference>
<sequence length="152" mass="17118">MASKPCLLRLQKEYQRLNKEPVPNISAEPRPNNILEWHFVINGPASTPYAGGQYHGKLLFPSDYPYKPPAIMMLTPNGRFNTNTRLCLSMSDFHPESWVPAWSVGTILNGVLSFMLESTPTVGSVEKSTAERQQLARASHAFNRKTALFREL</sequence>
<evidence type="ECO:0000256" key="9">
    <source>
        <dbReference type="ARBA" id="ARBA00022989"/>
    </source>
</evidence>
<dbReference type="RefSeq" id="XP_005763276.1">
    <property type="nucleotide sequence ID" value="XM_005763219.1"/>
</dbReference>
<dbReference type="CDD" id="cd23799">
    <property type="entry name" value="UBCc_UBE2J"/>
    <property type="match status" value="1"/>
</dbReference>
<dbReference type="PANTHER" id="PTHR24067">
    <property type="entry name" value="UBIQUITIN-CONJUGATING ENZYME E2"/>
    <property type="match status" value="1"/>
</dbReference>
<reference evidence="13" key="1">
    <citation type="journal article" date="2013" name="Nature">
        <title>Pan genome of the phytoplankton Emiliania underpins its global distribution.</title>
        <authorList>
            <person name="Read B.A."/>
            <person name="Kegel J."/>
            <person name="Klute M.J."/>
            <person name="Kuo A."/>
            <person name="Lefebvre S.C."/>
            <person name="Maumus F."/>
            <person name="Mayer C."/>
            <person name="Miller J."/>
            <person name="Monier A."/>
            <person name="Salamov A."/>
            <person name="Young J."/>
            <person name="Aguilar M."/>
            <person name="Claverie J.M."/>
            <person name="Frickenhaus S."/>
            <person name="Gonzalez K."/>
            <person name="Herman E.K."/>
            <person name="Lin Y.C."/>
            <person name="Napier J."/>
            <person name="Ogata H."/>
            <person name="Sarno A.F."/>
            <person name="Shmutz J."/>
            <person name="Schroeder D."/>
            <person name="de Vargas C."/>
            <person name="Verret F."/>
            <person name="von Dassow P."/>
            <person name="Valentin K."/>
            <person name="Van de Peer Y."/>
            <person name="Wheeler G."/>
            <person name="Dacks J.B."/>
            <person name="Delwiche C.F."/>
            <person name="Dyhrman S.T."/>
            <person name="Glockner G."/>
            <person name="John U."/>
            <person name="Richards T."/>
            <person name="Worden A.Z."/>
            <person name="Zhang X."/>
            <person name="Grigoriev I.V."/>
            <person name="Allen A.E."/>
            <person name="Bidle K."/>
            <person name="Borodovsky M."/>
            <person name="Bowler C."/>
            <person name="Brownlee C."/>
            <person name="Cock J.M."/>
            <person name="Elias M."/>
            <person name="Gladyshev V.N."/>
            <person name="Groth M."/>
            <person name="Guda C."/>
            <person name="Hadaegh A."/>
            <person name="Iglesias-Rodriguez M.D."/>
            <person name="Jenkins J."/>
            <person name="Jones B.M."/>
            <person name="Lawson T."/>
            <person name="Leese F."/>
            <person name="Lindquist E."/>
            <person name="Lobanov A."/>
            <person name="Lomsadze A."/>
            <person name="Malik S.B."/>
            <person name="Marsh M.E."/>
            <person name="Mackinder L."/>
            <person name="Mock T."/>
            <person name="Mueller-Roeber B."/>
            <person name="Pagarete A."/>
            <person name="Parker M."/>
            <person name="Probert I."/>
            <person name="Quesneville H."/>
            <person name="Raines C."/>
            <person name="Rensing S.A."/>
            <person name="Riano-Pachon D.M."/>
            <person name="Richier S."/>
            <person name="Rokitta S."/>
            <person name="Shiraiwa Y."/>
            <person name="Soanes D.M."/>
            <person name="van der Giezen M."/>
            <person name="Wahlund T.M."/>
            <person name="Williams B."/>
            <person name="Wilson W."/>
            <person name="Wolfe G."/>
            <person name="Wurch L.L."/>
        </authorList>
    </citation>
    <scope>NUCLEOTIDE SEQUENCE</scope>
</reference>
<evidence type="ECO:0000256" key="6">
    <source>
        <dbReference type="ARBA" id="ARBA00022786"/>
    </source>
</evidence>
<protein>
    <recommendedName>
        <fullName evidence="2">E2 ubiquitin-conjugating enzyme</fullName>
        <ecNumber evidence="2">2.3.2.23</ecNumber>
    </recommendedName>
</protein>
<evidence type="ECO:0000256" key="8">
    <source>
        <dbReference type="ARBA" id="ARBA00022840"/>
    </source>
</evidence>
<evidence type="ECO:0000256" key="2">
    <source>
        <dbReference type="ARBA" id="ARBA00012486"/>
    </source>
</evidence>
<dbReference type="Pfam" id="PF00179">
    <property type="entry name" value="UQ_con"/>
    <property type="match status" value="1"/>
</dbReference>
<dbReference type="AlphaFoldDB" id="A0A0D3JZR9"/>
<keyword evidence="9" id="KW-1133">Transmembrane helix</keyword>
<dbReference type="GO" id="GO:0005524">
    <property type="term" value="F:ATP binding"/>
    <property type="evidence" value="ECO:0007669"/>
    <property type="project" value="UniProtKB-KW"/>
</dbReference>
<evidence type="ECO:0000256" key="7">
    <source>
        <dbReference type="ARBA" id="ARBA00022824"/>
    </source>
</evidence>
<evidence type="ECO:0000313" key="13">
    <source>
        <dbReference type="Proteomes" id="UP000013827"/>
    </source>
</evidence>
<dbReference type="EnsemblProtists" id="EOD29004">
    <property type="protein sequence ID" value="EOD29004"/>
    <property type="gene ID" value="EMIHUDRAFT_365968"/>
</dbReference>
<feature type="domain" description="UBC core" evidence="11">
    <location>
        <begin position="5"/>
        <end position="152"/>
    </location>
</feature>
<dbReference type="RefSeq" id="XP_005781433.1">
    <property type="nucleotide sequence ID" value="XM_005781376.1"/>
</dbReference>
<proteinExistence type="predicted"/>
<reference evidence="12" key="2">
    <citation type="submission" date="2024-10" db="UniProtKB">
        <authorList>
            <consortium name="EnsemblProtists"/>
        </authorList>
    </citation>
    <scope>IDENTIFICATION</scope>
</reference>
<evidence type="ECO:0000256" key="5">
    <source>
        <dbReference type="ARBA" id="ARBA00022741"/>
    </source>
</evidence>
<evidence type="ECO:0000256" key="3">
    <source>
        <dbReference type="ARBA" id="ARBA00022679"/>
    </source>
</evidence>
<dbReference type="Gene3D" id="3.10.110.10">
    <property type="entry name" value="Ubiquitin Conjugating Enzyme"/>
    <property type="match status" value="1"/>
</dbReference>
<name>A0A0D3JZR9_EMIH1</name>
<keyword evidence="8" id="KW-0067">ATP-binding</keyword>
<dbReference type="EC" id="2.3.2.23" evidence="2"/>
<dbReference type="GeneID" id="17256992"/>
<keyword evidence="4" id="KW-0812">Transmembrane</keyword>
<dbReference type="OMA" id="GWSVATI"/>
<evidence type="ECO:0000256" key="4">
    <source>
        <dbReference type="ARBA" id="ARBA00022692"/>
    </source>
</evidence>
<dbReference type="FunFam" id="3.10.110.10:FF:000023">
    <property type="entry name" value="Ubiquitin-conjugating enzyme E2 J2"/>
    <property type="match status" value="1"/>
</dbReference>
<dbReference type="SUPFAM" id="SSF54495">
    <property type="entry name" value="UBC-like"/>
    <property type="match status" value="1"/>
</dbReference>
<keyword evidence="5" id="KW-0547">Nucleotide-binding</keyword>
<evidence type="ECO:0000259" key="11">
    <source>
        <dbReference type="PROSITE" id="PS50127"/>
    </source>
</evidence>
<dbReference type="GO" id="GO:0005789">
    <property type="term" value="C:endoplasmic reticulum membrane"/>
    <property type="evidence" value="ECO:0007669"/>
    <property type="project" value="UniProtKB-SubCell"/>
</dbReference>
<dbReference type="Proteomes" id="UP000013827">
    <property type="component" value="Unassembled WGS sequence"/>
</dbReference>
<keyword evidence="6" id="KW-0833">Ubl conjugation pathway</keyword>
<dbReference type="PaxDb" id="2903-EOD10847"/>
<dbReference type="EnsemblProtists" id="EOD10847">
    <property type="protein sequence ID" value="EOD10847"/>
    <property type="gene ID" value="EMIHUDRAFT_357983"/>
</dbReference>